<evidence type="ECO:0000256" key="4">
    <source>
        <dbReference type="ARBA" id="ARBA00022695"/>
    </source>
</evidence>
<dbReference type="GO" id="GO:0045004">
    <property type="term" value="P:DNA replication proofreading"/>
    <property type="evidence" value="ECO:0007669"/>
    <property type="project" value="TreeGrafter"/>
</dbReference>
<feature type="non-terminal residue" evidence="10">
    <location>
        <position position="480"/>
    </location>
</feature>
<comment type="similarity">
    <text evidence="1">Belongs to the DNA polymerase type-B family.</text>
</comment>
<dbReference type="GO" id="GO:0006287">
    <property type="term" value="P:base-excision repair, gap-filling"/>
    <property type="evidence" value="ECO:0007669"/>
    <property type="project" value="TreeGrafter"/>
</dbReference>
<sequence>KKGAYMDKVVTGLDFASLYPSIMRAHNLCYNTIVLDKTYDNLPNIEYETVSWTTTDNNGTESNHRYRYAQNKPGILPIILENLAKSRKQAKKDMAVAKKNKDEFMESVYNGKQLAYKVSMNSIYGFCAAFMLPCQPISASVTTIGRNMIEQTKTLVEKWYPKSEVIYGDSVKGDTPLLLKTEHGVFFQSIDELFKISKSIETGLRLAKEYANIENHNIYVWSDVGFTKIRRVMRHYTTKGMFRVTTKTGYVDVTEDHSLLLENGFEVRPSDTTVGTRLLHKKPTINKYIQKSFSSEHLSEAKMMGESFLDEETIPSFVLNSPVNVLRKYFEGCIKACGVIKNDTNIEFHFSKSKQGVAEFVFVAQQLGYHVFIKPYGVHCSLDPQDLKIQEITAIEYMGKTKDYVYDLETDNHHFHVGPGNLIVHNTDSVMVIFDTKSTDSAGKLKESFEMGEEAAGRISKTFKKPIELEFEKCYYPYLL</sequence>
<dbReference type="EMBL" id="EU889355">
    <property type="protein sequence ID" value="ACJ70679.1"/>
    <property type="molecule type" value="Genomic_DNA"/>
</dbReference>
<comment type="catalytic activity">
    <reaction evidence="7">
        <text>DNA(n) + a 2'-deoxyribonucleoside 5'-triphosphate = DNA(n+1) + diphosphate</text>
        <dbReference type="Rhea" id="RHEA:22508"/>
        <dbReference type="Rhea" id="RHEA-COMP:17339"/>
        <dbReference type="Rhea" id="RHEA-COMP:17340"/>
        <dbReference type="ChEBI" id="CHEBI:33019"/>
        <dbReference type="ChEBI" id="CHEBI:61560"/>
        <dbReference type="ChEBI" id="CHEBI:173112"/>
        <dbReference type="EC" id="2.7.7.7"/>
    </reaction>
</comment>
<dbReference type="PANTHER" id="PTHR10322:SF23">
    <property type="entry name" value="DNA POLYMERASE DELTA CATALYTIC SUBUNIT"/>
    <property type="match status" value="1"/>
</dbReference>
<reference evidence="10" key="1">
    <citation type="journal article" date="2009" name="ISME J.">
        <title>Detection of inteins among diverse DNA polymerase genes of uncultivated members of the Phycodnaviridae.</title>
        <authorList>
            <person name="Culley A.I."/>
            <person name="Asuncion B.F."/>
            <person name="Steward G.F."/>
        </authorList>
    </citation>
    <scope>NUCLEOTIDE SEQUENCE</scope>
</reference>
<dbReference type="Pfam" id="PF00136">
    <property type="entry name" value="DNA_pol_B"/>
    <property type="match status" value="2"/>
</dbReference>
<organism evidence="10">
    <name type="scientific">unknown phycodnavirus</name>
    <dbReference type="NCBI Taxonomy" id="169864"/>
    <lineage>
        <taxon>Viruses</taxon>
        <taxon>Varidnaviria</taxon>
        <taxon>Bamfordvirae</taxon>
        <taxon>Nucleocytoviricota</taxon>
        <taxon>Megaviricetes</taxon>
        <taxon>Algavirales</taxon>
        <taxon>Phycodnaviridae</taxon>
        <taxon>environmental samples</taxon>
    </lineage>
</organism>
<evidence type="ECO:0000256" key="5">
    <source>
        <dbReference type="ARBA" id="ARBA00022932"/>
    </source>
</evidence>
<dbReference type="NCBIfam" id="TIGR01443">
    <property type="entry name" value="intein_Cterm"/>
    <property type="match status" value="1"/>
</dbReference>
<dbReference type="SUPFAM" id="SSF56672">
    <property type="entry name" value="DNA/RNA polymerases"/>
    <property type="match status" value="1"/>
</dbReference>
<dbReference type="GO" id="GO:0008296">
    <property type="term" value="F:3'-5'-DNA exonuclease activity"/>
    <property type="evidence" value="ECO:0007669"/>
    <property type="project" value="TreeGrafter"/>
</dbReference>
<dbReference type="CDD" id="cd00081">
    <property type="entry name" value="Hint"/>
    <property type="match status" value="1"/>
</dbReference>
<keyword evidence="8" id="KW-0175">Coiled coil</keyword>
<evidence type="ECO:0000256" key="8">
    <source>
        <dbReference type="SAM" id="Coils"/>
    </source>
</evidence>
<dbReference type="Gene3D" id="1.10.287.690">
    <property type="entry name" value="Helix hairpin bin"/>
    <property type="match status" value="1"/>
</dbReference>
<dbReference type="Gene3D" id="2.170.16.10">
    <property type="entry name" value="Hedgehog/Intein (Hint) domain"/>
    <property type="match status" value="1"/>
</dbReference>
<evidence type="ECO:0000256" key="1">
    <source>
        <dbReference type="ARBA" id="ARBA00005755"/>
    </source>
</evidence>
<dbReference type="GO" id="GO:0003677">
    <property type="term" value="F:DNA binding"/>
    <property type="evidence" value="ECO:0007669"/>
    <property type="project" value="UniProtKB-KW"/>
</dbReference>
<dbReference type="InterPro" id="IPR050240">
    <property type="entry name" value="DNA_pol_type-B"/>
</dbReference>
<protein>
    <recommendedName>
        <fullName evidence="2">DNA-directed DNA polymerase</fullName>
        <ecNumber evidence="2">2.7.7.7</ecNumber>
    </recommendedName>
</protein>
<dbReference type="PANTHER" id="PTHR10322">
    <property type="entry name" value="DNA POLYMERASE CATALYTIC SUBUNIT"/>
    <property type="match status" value="1"/>
</dbReference>
<dbReference type="InterPro" id="IPR006172">
    <property type="entry name" value="DNA-dir_DNA_pol_B"/>
</dbReference>
<dbReference type="InterPro" id="IPR023211">
    <property type="entry name" value="DNA_pol_palm_dom_sf"/>
</dbReference>
<evidence type="ECO:0000256" key="3">
    <source>
        <dbReference type="ARBA" id="ARBA00022679"/>
    </source>
</evidence>
<dbReference type="PROSITE" id="PS50818">
    <property type="entry name" value="INTEIN_C_TER"/>
    <property type="match status" value="1"/>
</dbReference>
<dbReference type="SUPFAM" id="SSF51294">
    <property type="entry name" value="Hedgehog/intein (Hint) domain"/>
    <property type="match status" value="1"/>
</dbReference>
<proteinExistence type="inferred from homology"/>
<keyword evidence="3" id="KW-0808">Transferase</keyword>
<evidence type="ECO:0000256" key="6">
    <source>
        <dbReference type="ARBA" id="ARBA00023125"/>
    </source>
</evidence>
<evidence type="ECO:0000256" key="2">
    <source>
        <dbReference type="ARBA" id="ARBA00012417"/>
    </source>
</evidence>
<evidence type="ECO:0000313" key="10">
    <source>
        <dbReference type="EMBL" id="ACJ70679.1"/>
    </source>
</evidence>
<keyword evidence="5" id="KW-0239">DNA-directed DNA polymerase</keyword>
<dbReference type="InterPro" id="IPR030934">
    <property type="entry name" value="Intein_C"/>
</dbReference>
<evidence type="ECO:0000259" key="9">
    <source>
        <dbReference type="Pfam" id="PF00136"/>
    </source>
</evidence>
<name>C1IWD4_9PHYC</name>
<dbReference type="InterPro" id="IPR006134">
    <property type="entry name" value="DNA-dir_DNA_pol_B_multi_dom"/>
</dbReference>
<dbReference type="GO" id="GO:0003887">
    <property type="term" value="F:DNA-directed DNA polymerase activity"/>
    <property type="evidence" value="ECO:0007669"/>
    <property type="project" value="UniProtKB-KW"/>
</dbReference>
<feature type="domain" description="DNA-directed DNA polymerase family B multifunctional" evidence="9">
    <location>
        <begin position="426"/>
        <end position="480"/>
    </location>
</feature>
<feature type="coiled-coil region" evidence="8">
    <location>
        <begin position="80"/>
        <end position="107"/>
    </location>
</feature>
<dbReference type="Gene3D" id="3.90.1600.10">
    <property type="entry name" value="Palm domain of DNA polymerase"/>
    <property type="match status" value="2"/>
</dbReference>
<keyword evidence="4" id="KW-0548">Nucleotidyltransferase</keyword>
<dbReference type="EC" id="2.7.7.7" evidence="2"/>
<evidence type="ECO:0000256" key="7">
    <source>
        <dbReference type="ARBA" id="ARBA00049244"/>
    </source>
</evidence>
<feature type="non-terminal residue" evidence="10">
    <location>
        <position position="1"/>
    </location>
</feature>
<dbReference type="InterPro" id="IPR043502">
    <property type="entry name" value="DNA/RNA_pol_sf"/>
</dbReference>
<dbReference type="PRINTS" id="PR00106">
    <property type="entry name" value="DNAPOLB"/>
</dbReference>
<accession>C1IWD4</accession>
<dbReference type="GO" id="GO:0000166">
    <property type="term" value="F:nucleotide binding"/>
    <property type="evidence" value="ECO:0007669"/>
    <property type="project" value="InterPro"/>
</dbReference>
<feature type="domain" description="DNA-directed DNA polymerase family B multifunctional" evidence="9">
    <location>
        <begin position="2"/>
        <end position="169"/>
    </location>
</feature>
<dbReference type="GO" id="GO:0006297">
    <property type="term" value="P:nucleotide-excision repair, DNA gap filling"/>
    <property type="evidence" value="ECO:0007669"/>
    <property type="project" value="TreeGrafter"/>
</dbReference>
<dbReference type="InterPro" id="IPR036844">
    <property type="entry name" value="Hint_dom_sf"/>
</dbReference>
<keyword evidence="6" id="KW-0238">DNA-binding</keyword>